<dbReference type="InterPro" id="IPR028989">
    <property type="entry name" value="RimP_N"/>
</dbReference>
<dbReference type="FunFam" id="3.30.300.70:FF:000001">
    <property type="entry name" value="Ribosome maturation factor RimP"/>
    <property type="match status" value="1"/>
</dbReference>
<reference evidence="6 7" key="1">
    <citation type="submission" date="2016-11" db="EMBL/GenBank/DDBJ databases">
        <authorList>
            <person name="Jaros S."/>
            <person name="Januszkiewicz K."/>
            <person name="Wedrychowicz H."/>
        </authorList>
    </citation>
    <scope>NUCLEOTIDE SEQUENCE [LARGE SCALE GENOMIC DNA]</scope>
    <source>
        <strain evidence="6 7">DSM 17918</strain>
    </source>
</reference>
<feature type="domain" description="Ribosome maturation factor RimP N-terminal" evidence="4">
    <location>
        <begin position="11"/>
        <end position="83"/>
    </location>
</feature>
<dbReference type="RefSeq" id="WP_073342085.1">
    <property type="nucleotide sequence ID" value="NZ_FQVH01000006.1"/>
</dbReference>
<dbReference type="GO" id="GO:0006412">
    <property type="term" value="P:translation"/>
    <property type="evidence" value="ECO:0007669"/>
    <property type="project" value="TreeGrafter"/>
</dbReference>
<evidence type="ECO:0000313" key="7">
    <source>
        <dbReference type="Proteomes" id="UP000184088"/>
    </source>
</evidence>
<dbReference type="Gene3D" id="2.30.30.180">
    <property type="entry name" value="Ribosome maturation factor RimP, C-terminal domain"/>
    <property type="match status" value="1"/>
</dbReference>
<accession>A0A1M4WSY0</accession>
<evidence type="ECO:0000256" key="2">
    <source>
        <dbReference type="ARBA" id="ARBA00022517"/>
    </source>
</evidence>
<dbReference type="EMBL" id="FQVH01000006">
    <property type="protein sequence ID" value="SHE84318.1"/>
    <property type="molecule type" value="Genomic_DNA"/>
</dbReference>
<evidence type="ECO:0000259" key="5">
    <source>
        <dbReference type="Pfam" id="PF17384"/>
    </source>
</evidence>
<dbReference type="STRING" id="1121256.SAMN02746089_00896"/>
<dbReference type="SUPFAM" id="SSF74942">
    <property type="entry name" value="YhbC-like, C-terminal domain"/>
    <property type="match status" value="1"/>
</dbReference>
<dbReference type="Pfam" id="PF17384">
    <property type="entry name" value="DUF150_C"/>
    <property type="match status" value="1"/>
</dbReference>
<sequence>MSKIERIAMDLLEPYIEDKDIEVVDIEYVKEGKDWYLRVYIDKPEGISIEDCEDLSRYLSDRLDEVDPIKHKYILEVSSPGIERPLKKPKDYERFKGEKIYVKLYQPVDGRKEFVGLLKDYRDGNVYIEIVQGEIMAIPLEKISLARLHFEF</sequence>
<name>A0A1M4WSY0_9THEO</name>
<dbReference type="InterPro" id="IPR035956">
    <property type="entry name" value="RimP_N_sf"/>
</dbReference>
<dbReference type="InterPro" id="IPR036847">
    <property type="entry name" value="RimP_C_sf"/>
</dbReference>
<keyword evidence="1 3" id="KW-0963">Cytoplasm</keyword>
<dbReference type="NCBIfam" id="NF000928">
    <property type="entry name" value="PRK00092.1-2"/>
    <property type="match status" value="1"/>
</dbReference>
<dbReference type="PANTHER" id="PTHR33867:SF1">
    <property type="entry name" value="RIBOSOME MATURATION FACTOR RIMP"/>
    <property type="match status" value="1"/>
</dbReference>
<dbReference type="SUPFAM" id="SSF75420">
    <property type="entry name" value="YhbC-like, N-terminal domain"/>
    <property type="match status" value="1"/>
</dbReference>
<protein>
    <recommendedName>
        <fullName evidence="3">Ribosome maturation factor RimP</fullName>
    </recommendedName>
</protein>
<dbReference type="Pfam" id="PF02576">
    <property type="entry name" value="RimP_N"/>
    <property type="match status" value="1"/>
</dbReference>
<keyword evidence="2 3" id="KW-0690">Ribosome biogenesis</keyword>
<evidence type="ECO:0000256" key="1">
    <source>
        <dbReference type="ARBA" id="ARBA00022490"/>
    </source>
</evidence>
<dbReference type="Gene3D" id="3.30.300.70">
    <property type="entry name" value="RimP-like superfamily, N-terminal"/>
    <property type="match status" value="1"/>
</dbReference>
<comment type="similarity">
    <text evidence="3">Belongs to the RimP family.</text>
</comment>
<gene>
    <name evidence="3" type="primary">rimP</name>
    <name evidence="6" type="ORF">SAMN02746089_00896</name>
</gene>
<evidence type="ECO:0000256" key="3">
    <source>
        <dbReference type="HAMAP-Rule" id="MF_01077"/>
    </source>
</evidence>
<keyword evidence="7" id="KW-1185">Reference proteome</keyword>
<comment type="function">
    <text evidence="3">Required for maturation of 30S ribosomal subunits.</text>
</comment>
<dbReference type="AlphaFoldDB" id="A0A1M4WSY0"/>
<dbReference type="GO" id="GO:0000028">
    <property type="term" value="P:ribosomal small subunit assembly"/>
    <property type="evidence" value="ECO:0007669"/>
    <property type="project" value="TreeGrafter"/>
</dbReference>
<dbReference type="PANTHER" id="PTHR33867">
    <property type="entry name" value="RIBOSOME MATURATION FACTOR RIMP"/>
    <property type="match status" value="1"/>
</dbReference>
<feature type="domain" description="Ribosome maturation factor RimP C-terminal" evidence="5">
    <location>
        <begin position="86"/>
        <end position="152"/>
    </location>
</feature>
<dbReference type="InterPro" id="IPR028998">
    <property type="entry name" value="RimP_C"/>
</dbReference>
<comment type="subcellular location">
    <subcellularLocation>
        <location evidence="3">Cytoplasm</location>
    </subcellularLocation>
</comment>
<evidence type="ECO:0000259" key="4">
    <source>
        <dbReference type="Pfam" id="PF02576"/>
    </source>
</evidence>
<dbReference type="InterPro" id="IPR003728">
    <property type="entry name" value="Ribosome_maturation_RimP"/>
</dbReference>
<proteinExistence type="inferred from homology"/>
<dbReference type="HAMAP" id="MF_01077">
    <property type="entry name" value="RimP"/>
    <property type="match status" value="1"/>
</dbReference>
<dbReference type="Proteomes" id="UP000184088">
    <property type="component" value="Unassembled WGS sequence"/>
</dbReference>
<evidence type="ECO:0000313" key="6">
    <source>
        <dbReference type="EMBL" id="SHE84318.1"/>
    </source>
</evidence>
<dbReference type="OrthoDB" id="9805006at2"/>
<dbReference type="CDD" id="cd01734">
    <property type="entry name" value="YlxS_C"/>
    <property type="match status" value="1"/>
</dbReference>
<organism evidence="6 7">
    <name type="scientific">Caldanaerobius fijiensis DSM 17918</name>
    <dbReference type="NCBI Taxonomy" id="1121256"/>
    <lineage>
        <taxon>Bacteria</taxon>
        <taxon>Bacillati</taxon>
        <taxon>Bacillota</taxon>
        <taxon>Clostridia</taxon>
        <taxon>Thermoanaerobacterales</taxon>
        <taxon>Thermoanaerobacteraceae</taxon>
        <taxon>Caldanaerobius</taxon>
    </lineage>
</organism>
<dbReference type="GO" id="GO:0005829">
    <property type="term" value="C:cytosol"/>
    <property type="evidence" value="ECO:0007669"/>
    <property type="project" value="TreeGrafter"/>
</dbReference>